<gene>
    <name evidence="1" type="ORF">E5331_14665</name>
</gene>
<evidence type="ECO:0000313" key="1">
    <source>
        <dbReference type="EMBL" id="TGY77425.1"/>
    </source>
</evidence>
<name>A0AC61RF83_9BACT</name>
<dbReference type="Proteomes" id="UP000306319">
    <property type="component" value="Unassembled WGS sequence"/>
</dbReference>
<accession>A0AC61RF83</accession>
<sequence>MRRKYTKENDKASITGQRKRLENQIYSLNEILLGDPERLFDNTKLLLQFPDKDLSINSVIPNHSFYKDLGIDLGNVKVKDKTVFCLMPFHKSFDKTYLTIKDACQSNGYECYRSDTPYNPGKLLNQIVQLILDSQLIVAVLDGKNPNVFYEIGLAHSIGKTVILIANMSNVKDIPFDLRSDRLLLYSNPKDLKNKLSNILGTIHYV</sequence>
<reference evidence="1" key="1">
    <citation type="submission" date="2019-04" db="EMBL/GenBank/DDBJ databases">
        <title>Microbes associate with the intestines of laboratory mice.</title>
        <authorList>
            <person name="Navarre W."/>
            <person name="Wong E."/>
            <person name="Huang K."/>
            <person name="Tropini C."/>
            <person name="Ng K."/>
            <person name="Yu B."/>
        </authorList>
    </citation>
    <scope>NUCLEOTIDE SEQUENCE</scope>
    <source>
        <strain evidence="1">NM04_E33</strain>
    </source>
</reference>
<keyword evidence="2" id="KW-1185">Reference proteome</keyword>
<proteinExistence type="predicted"/>
<evidence type="ECO:0000313" key="2">
    <source>
        <dbReference type="Proteomes" id="UP000306319"/>
    </source>
</evidence>
<comment type="caution">
    <text evidence="1">The sequence shown here is derived from an EMBL/GenBank/DDBJ whole genome shotgun (WGS) entry which is preliminary data.</text>
</comment>
<dbReference type="EMBL" id="SRYB01000025">
    <property type="protein sequence ID" value="TGY77425.1"/>
    <property type="molecule type" value="Genomic_DNA"/>
</dbReference>
<protein>
    <submittedName>
        <fullName evidence="1">Uncharacterized protein</fullName>
    </submittedName>
</protein>
<organism evidence="1 2">
    <name type="scientific">Lepagella muris</name>
    <dbReference type="NCBI Taxonomy" id="3032870"/>
    <lineage>
        <taxon>Bacteria</taxon>
        <taxon>Pseudomonadati</taxon>
        <taxon>Bacteroidota</taxon>
        <taxon>Bacteroidia</taxon>
        <taxon>Bacteroidales</taxon>
        <taxon>Muribaculaceae</taxon>
        <taxon>Lepagella</taxon>
    </lineage>
</organism>